<dbReference type="GO" id="GO:0022857">
    <property type="term" value="F:transmembrane transporter activity"/>
    <property type="evidence" value="ECO:0007669"/>
    <property type="project" value="InterPro"/>
</dbReference>
<dbReference type="SUPFAM" id="SSF103473">
    <property type="entry name" value="MFS general substrate transporter"/>
    <property type="match status" value="1"/>
</dbReference>
<evidence type="ECO:0000259" key="7">
    <source>
        <dbReference type="PROSITE" id="PS50850"/>
    </source>
</evidence>
<dbReference type="InterPro" id="IPR036259">
    <property type="entry name" value="MFS_trans_sf"/>
</dbReference>
<evidence type="ECO:0000256" key="1">
    <source>
        <dbReference type="ARBA" id="ARBA00004141"/>
    </source>
</evidence>
<dbReference type="Gene3D" id="1.20.1250.20">
    <property type="entry name" value="MFS general substrate transporter like domains"/>
    <property type="match status" value="1"/>
</dbReference>
<evidence type="ECO:0000256" key="6">
    <source>
        <dbReference type="SAM" id="Phobius"/>
    </source>
</evidence>
<keyword evidence="3 6" id="KW-0812">Transmembrane</keyword>
<feature type="transmembrane region" description="Helical" evidence="6">
    <location>
        <begin position="262"/>
        <end position="284"/>
    </location>
</feature>
<feature type="transmembrane region" description="Helical" evidence="6">
    <location>
        <begin position="195"/>
        <end position="214"/>
    </location>
</feature>
<keyword evidence="2" id="KW-0813">Transport</keyword>
<dbReference type="PROSITE" id="PS50850">
    <property type="entry name" value="MFS"/>
    <property type="match status" value="1"/>
</dbReference>
<feature type="transmembrane region" description="Helical" evidence="6">
    <location>
        <begin position="296"/>
        <end position="315"/>
    </location>
</feature>
<evidence type="ECO:0000313" key="9">
    <source>
        <dbReference type="Proteomes" id="UP000807716"/>
    </source>
</evidence>
<dbReference type="Pfam" id="PF07690">
    <property type="entry name" value="MFS_1"/>
    <property type="match status" value="1"/>
</dbReference>
<feature type="transmembrane region" description="Helical" evidence="6">
    <location>
        <begin position="235"/>
        <end position="256"/>
    </location>
</feature>
<proteinExistence type="predicted"/>
<feature type="transmembrane region" description="Helical" evidence="6">
    <location>
        <begin position="75"/>
        <end position="93"/>
    </location>
</feature>
<gene>
    <name evidence="8" type="ORF">DFQ27_006203</name>
</gene>
<sequence>MTDSLASTTVEQPTQRPWYLRLQESRGLLLFLVSAAQMLDIINVASVTITLPAILEDVQFEVNQLQCRALQGMGAGFTIPSALAILTTTFPVGPERTKALAVFGGSGAAGSVVGVLLGGILGDTIGWRWIFRLTAIIGFALAILAVAVIPASKGVSLNNDRRVDYGGLFSFTLGIVAIVYYLSEGPGAGWAKARTLAPFVVGVVLLAIFVIIQFKIDYPIMPPRIWKSRRLVASVISIAAISAAMNALIFFSSLTFQNVMGYSPLTTALCYLVHGIGAIVAVAALTKLVTFVRTKIIMVVGWFFFIASGILFAQIQSDSSYWSIAFPALILNFLGMAPVWLACQINAVMDAADEDQGVVGSVYNSALQIGGPIGIAITNVIAEQRNPLGTKGAALLAGYRAAFYAVAIISGVGLLMTILLAANQDPPKMREGKLSENPEEAAAVAMAPKQESQEVVDQDLEIGIAKPESLTSTASFHDGKFEYSEKLSVKGEDVASNLTIAAADRT</sequence>
<feature type="transmembrane region" description="Helical" evidence="6">
    <location>
        <begin position="402"/>
        <end position="422"/>
    </location>
</feature>
<feature type="transmembrane region" description="Helical" evidence="6">
    <location>
        <begin position="100"/>
        <end position="121"/>
    </location>
</feature>
<comment type="subcellular location">
    <subcellularLocation>
        <location evidence="1">Membrane</location>
        <topology evidence="1">Multi-pass membrane protein</topology>
    </subcellularLocation>
</comment>
<dbReference type="EMBL" id="JAAAJB010000455">
    <property type="protein sequence ID" value="KAG0255549.1"/>
    <property type="molecule type" value="Genomic_DNA"/>
</dbReference>
<reference evidence="8" key="1">
    <citation type="journal article" date="2020" name="Fungal Divers.">
        <title>Resolving the Mortierellaceae phylogeny through synthesis of multi-gene phylogenetics and phylogenomics.</title>
        <authorList>
            <person name="Vandepol N."/>
            <person name="Liber J."/>
            <person name="Desiro A."/>
            <person name="Na H."/>
            <person name="Kennedy M."/>
            <person name="Barry K."/>
            <person name="Grigoriev I.V."/>
            <person name="Miller A.N."/>
            <person name="O'Donnell K."/>
            <person name="Stajich J.E."/>
            <person name="Bonito G."/>
        </authorList>
    </citation>
    <scope>NUCLEOTIDE SEQUENCE</scope>
    <source>
        <strain evidence="8">BC1065</strain>
    </source>
</reference>
<evidence type="ECO:0000256" key="3">
    <source>
        <dbReference type="ARBA" id="ARBA00022692"/>
    </source>
</evidence>
<feature type="transmembrane region" description="Helical" evidence="6">
    <location>
        <begin position="321"/>
        <end position="341"/>
    </location>
</feature>
<dbReference type="GO" id="GO:0016020">
    <property type="term" value="C:membrane"/>
    <property type="evidence" value="ECO:0007669"/>
    <property type="project" value="UniProtKB-SubCell"/>
</dbReference>
<name>A0A9P6PWK8_9FUNG</name>
<dbReference type="AlphaFoldDB" id="A0A9P6PWK8"/>
<dbReference type="InterPro" id="IPR020846">
    <property type="entry name" value="MFS_dom"/>
</dbReference>
<dbReference type="Proteomes" id="UP000807716">
    <property type="component" value="Unassembled WGS sequence"/>
</dbReference>
<dbReference type="InterPro" id="IPR011701">
    <property type="entry name" value="MFS"/>
</dbReference>
<feature type="transmembrane region" description="Helical" evidence="6">
    <location>
        <begin position="127"/>
        <end position="151"/>
    </location>
</feature>
<feature type="transmembrane region" description="Helical" evidence="6">
    <location>
        <begin position="163"/>
        <end position="183"/>
    </location>
</feature>
<feature type="transmembrane region" description="Helical" evidence="6">
    <location>
        <begin position="362"/>
        <end position="382"/>
    </location>
</feature>
<feature type="transmembrane region" description="Helical" evidence="6">
    <location>
        <begin position="28"/>
        <end position="55"/>
    </location>
</feature>
<comment type="caution">
    <text evidence="8">The sequence shown here is derived from an EMBL/GenBank/DDBJ whole genome shotgun (WGS) entry which is preliminary data.</text>
</comment>
<dbReference type="Gene3D" id="1.20.1720.10">
    <property type="entry name" value="Multidrug resistance protein D"/>
    <property type="match status" value="1"/>
</dbReference>
<protein>
    <recommendedName>
        <fullName evidence="7">Major facilitator superfamily (MFS) profile domain-containing protein</fullName>
    </recommendedName>
</protein>
<evidence type="ECO:0000256" key="2">
    <source>
        <dbReference type="ARBA" id="ARBA00022448"/>
    </source>
</evidence>
<dbReference type="PANTHER" id="PTHR42718:SF9">
    <property type="entry name" value="MAJOR FACILITATOR SUPERFAMILY MULTIDRUG TRANSPORTER MFSC"/>
    <property type="match status" value="1"/>
</dbReference>
<dbReference type="OrthoDB" id="2130629at2759"/>
<accession>A0A9P6PWK8</accession>
<keyword evidence="4 6" id="KW-1133">Transmembrane helix</keyword>
<evidence type="ECO:0000256" key="5">
    <source>
        <dbReference type="ARBA" id="ARBA00023136"/>
    </source>
</evidence>
<organism evidence="8 9">
    <name type="scientific">Actinomortierella ambigua</name>
    <dbReference type="NCBI Taxonomy" id="1343610"/>
    <lineage>
        <taxon>Eukaryota</taxon>
        <taxon>Fungi</taxon>
        <taxon>Fungi incertae sedis</taxon>
        <taxon>Mucoromycota</taxon>
        <taxon>Mortierellomycotina</taxon>
        <taxon>Mortierellomycetes</taxon>
        <taxon>Mortierellales</taxon>
        <taxon>Mortierellaceae</taxon>
        <taxon>Actinomortierella</taxon>
    </lineage>
</organism>
<dbReference type="PANTHER" id="PTHR42718">
    <property type="entry name" value="MAJOR FACILITATOR SUPERFAMILY MULTIDRUG TRANSPORTER MFSC"/>
    <property type="match status" value="1"/>
</dbReference>
<keyword evidence="5 6" id="KW-0472">Membrane</keyword>
<evidence type="ECO:0000313" key="8">
    <source>
        <dbReference type="EMBL" id="KAG0255549.1"/>
    </source>
</evidence>
<keyword evidence="9" id="KW-1185">Reference proteome</keyword>
<evidence type="ECO:0000256" key="4">
    <source>
        <dbReference type="ARBA" id="ARBA00022989"/>
    </source>
</evidence>
<feature type="domain" description="Major facilitator superfamily (MFS) profile" evidence="7">
    <location>
        <begin position="1"/>
        <end position="425"/>
    </location>
</feature>